<dbReference type="Proteomes" id="UP000886289">
    <property type="component" value="Unassembled WGS sequence"/>
</dbReference>
<comment type="caution">
    <text evidence="2">The sequence shown here is derived from an EMBL/GenBank/DDBJ whole genome shotgun (WGS) entry which is preliminary data.</text>
</comment>
<evidence type="ECO:0000256" key="1">
    <source>
        <dbReference type="SAM" id="Phobius"/>
    </source>
</evidence>
<proteinExistence type="predicted"/>
<accession>A0A7C0Y709</accession>
<dbReference type="InterPro" id="IPR002798">
    <property type="entry name" value="SpoIIM-like"/>
</dbReference>
<feature type="transmembrane region" description="Helical" evidence="1">
    <location>
        <begin position="84"/>
        <end position="104"/>
    </location>
</feature>
<sequence>MNYFNILKFIELELFGLSCLLFCIGLILSYYIYKKQIKIFLFYPLWIWKLIKKYLKPESHFLKIFFMIFCLNSISLLGNLFSGFFIILPYIFAILLGINLGVILQKETGVLNFLTIFLNPVSFFELPAAWISLSLGMKIALSLYPKFIFSHAIEIFIKSFNVYFFVIIPLLIISGIIETILIKMLTTLQAQ</sequence>
<dbReference type="EMBL" id="DRBS01000416">
    <property type="protein sequence ID" value="HDD45408.1"/>
    <property type="molecule type" value="Genomic_DNA"/>
</dbReference>
<dbReference type="AlphaFoldDB" id="A0A7C0Y709"/>
<gene>
    <name evidence="2" type="ORF">ENG63_11210</name>
</gene>
<keyword evidence="1" id="KW-0472">Membrane</keyword>
<keyword evidence="1" id="KW-0812">Transmembrane</keyword>
<feature type="transmembrane region" description="Helical" evidence="1">
    <location>
        <begin position="160"/>
        <end position="182"/>
    </location>
</feature>
<dbReference type="Pfam" id="PF01944">
    <property type="entry name" value="SpoIIM"/>
    <property type="match status" value="1"/>
</dbReference>
<feature type="transmembrane region" description="Helical" evidence="1">
    <location>
        <begin position="61"/>
        <end position="78"/>
    </location>
</feature>
<feature type="transmembrane region" description="Helical" evidence="1">
    <location>
        <begin position="116"/>
        <end position="140"/>
    </location>
</feature>
<reference evidence="2" key="1">
    <citation type="journal article" date="2020" name="mSystems">
        <title>Genome- and Community-Level Interaction Insights into Carbon Utilization and Element Cycling Functions of Hydrothermarchaeota in Hydrothermal Sediment.</title>
        <authorList>
            <person name="Zhou Z."/>
            <person name="Liu Y."/>
            <person name="Xu W."/>
            <person name="Pan J."/>
            <person name="Luo Z.H."/>
            <person name="Li M."/>
        </authorList>
    </citation>
    <scope>NUCLEOTIDE SEQUENCE [LARGE SCALE GENOMIC DNA]</scope>
    <source>
        <strain evidence="2">HyVt-233</strain>
    </source>
</reference>
<keyword evidence="1" id="KW-1133">Transmembrane helix</keyword>
<organism evidence="2">
    <name type="scientific">Desulfofervidus auxilii</name>
    <dbReference type="NCBI Taxonomy" id="1621989"/>
    <lineage>
        <taxon>Bacteria</taxon>
        <taxon>Pseudomonadati</taxon>
        <taxon>Thermodesulfobacteriota</taxon>
        <taxon>Candidatus Desulfofervidia</taxon>
        <taxon>Candidatus Desulfofervidales</taxon>
        <taxon>Candidatus Desulfofervidaceae</taxon>
        <taxon>Candidatus Desulfofervidus</taxon>
    </lineage>
</organism>
<protein>
    <recommendedName>
        <fullName evidence="3">Stage II sporulation protein M</fullName>
    </recommendedName>
</protein>
<feature type="transmembrane region" description="Helical" evidence="1">
    <location>
        <begin position="12"/>
        <end position="33"/>
    </location>
</feature>
<name>A0A7C0Y709_DESA2</name>
<evidence type="ECO:0000313" key="2">
    <source>
        <dbReference type="EMBL" id="HDD45408.1"/>
    </source>
</evidence>
<evidence type="ECO:0008006" key="3">
    <source>
        <dbReference type="Google" id="ProtNLM"/>
    </source>
</evidence>